<name>A0A7G3B818_LUTLO</name>
<proteinExistence type="predicted"/>
<evidence type="ECO:0000256" key="1">
    <source>
        <dbReference type="SAM" id="Phobius"/>
    </source>
</evidence>
<feature type="chain" id="PRO_5028976728" description="Secreted protein" evidence="2">
    <location>
        <begin position="19"/>
        <end position="153"/>
    </location>
</feature>
<evidence type="ECO:0000256" key="2">
    <source>
        <dbReference type="SAM" id="SignalP"/>
    </source>
</evidence>
<dbReference type="EMBL" id="GITU01011745">
    <property type="protein sequence ID" value="MBC1180448.1"/>
    <property type="molecule type" value="Transcribed_RNA"/>
</dbReference>
<evidence type="ECO:0008006" key="4">
    <source>
        <dbReference type="Google" id="ProtNLM"/>
    </source>
</evidence>
<feature type="transmembrane region" description="Helical" evidence="1">
    <location>
        <begin position="102"/>
        <end position="127"/>
    </location>
</feature>
<keyword evidence="1" id="KW-0472">Membrane</keyword>
<evidence type="ECO:0000313" key="3">
    <source>
        <dbReference type="EMBL" id="MBC1180448.1"/>
    </source>
</evidence>
<feature type="signal peptide" evidence="2">
    <location>
        <begin position="1"/>
        <end position="18"/>
    </location>
</feature>
<accession>A0A7G3B818</accession>
<feature type="transmembrane region" description="Helical" evidence="1">
    <location>
        <begin position="69"/>
        <end position="90"/>
    </location>
</feature>
<keyword evidence="1" id="KW-1133">Transmembrane helix</keyword>
<sequence>MTGIIVFYSSAFLFLSFAENKNSSSPQEGQTDEITLNFFSTNPPSPRTLLKPSILAISVASPLHSSRVFLTPCFSIPSALQILFLFPAVLHFPRALSATWDLFLQFIHFVDNILPVNYFFFFLFLIVSPNSMNHKHTVNERDQNTSFGFCADS</sequence>
<keyword evidence="2" id="KW-0732">Signal</keyword>
<dbReference type="AlphaFoldDB" id="A0A7G3B818"/>
<protein>
    <recommendedName>
        <fullName evidence="4">Secreted protein</fullName>
    </recommendedName>
</protein>
<keyword evidence="1" id="KW-0812">Transmembrane</keyword>
<organism evidence="3">
    <name type="scientific">Lutzomyia longipalpis</name>
    <name type="common">Sand fly</name>
    <dbReference type="NCBI Taxonomy" id="7200"/>
    <lineage>
        <taxon>Eukaryota</taxon>
        <taxon>Metazoa</taxon>
        <taxon>Ecdysozoa</taxon>
        <taxon>Arthropoda</taxon>
        <taxon>Hexapoda</taxon>
        <taxon>Insecta</taxon>
        <taxon>Pterygota</taxon>
        <taxon>Neoptera</taxon>
        <taxon>Endopterygota</taxon>
        <taxon>Diptera</taxon>
        <taxon>Nematocera</taxon>
        <taxon>Psychodoidea</taxon>
        <taxon>Psychodidae</taxon>
        <taxon>Lutzomyia</taxon>
        <taxon>Lutzomyia</taxon>
    </lineage>
</organism>
<reference evidence="3" key="1">
    <citation type="journal article" date="2020" name="BMC">
        <title>Leishmania infection induces a limited differential gene expression in the sand fly midgut.</title>
        <authorList>
            <person name="Coutinho-Abreu I.V."/>
            <person name="Serafim T.D."/>
            <person name="Meneses C."/>
            <person name="Kamhawi S."/>
            <person name="Oliveira F."/>
            <person name="Valenzuela J.G."/>
        </authorList>
    </citation>
    <scope>NUCLEOTIDE SEQUENCE</scope>
    <source>
        <strain evidence="3">Jacobina</strain>
        <tissue evidence="3">Midgut</tissue>
    </source>
</reference>